<reference evidence="2 3" key="1">
    <citation type="submission" date="2021-05" db="EMBL/GenBank/DDBJ databases">
        <authorList>
            <person name="Kumar R."/>
            <person name="Kumar A."/>
            <person name="Mukhia S."/>
        </authorList>
    </citation>
    <scope>NUCLEOTIDE SEQUENCE [LARGE SCALE GENOMIC DNA]</scope>
    <source>
        <strain evidence="2 3">ERMR7:08</strain>
    </source>
</reference>
<sequence>MTSPSARRRHVFAALAAVAAVAAATLSGCAGGTGTAPGTASAVTLSAAAPTATPTATPIVSTGVEDPAIDTQDPSSWLITFDGVGPLEYGGSISAARPSMTYYADATVAACPTVADFQADGTASLRAPLDGDTITALSVTGHTAAASPALAVGSPRTTAGVTVGSTAAELLAAYPGIVQYPAKYPGTDTVYSVSDGGSVWIVFTLMEGVVVHIDLTNSSSALDELCG</sequence>
<dbReference type="Proteomes" id="UP001212421">
    <property type="component" value="Chromosome"/>
</dbReference>
<name>A0ABY7NAY2_9MICO</name>
<keyword evidence="1" id="KW-0732">Signal</keyword>
<dbReference type="RefSeq" id="WP_281533663.1">
    <property type="nucleotide sequence ID" value="NZ_CP075584.1"/>
</dbReference>
<dbReference type="PROSITE" id="PS51257">
    <property type="entry name" value="PROKAR_LIPOPROTEIN"/>
    <property type="match status" value="1"/>
</dbReference>
<evidence type="ECO:0000313" key="3">
    <source>
        <dbReference type="Proteomes" id="UP001212421"/>
    </source>
</evidence>
<organism evidence="2 3">
    <name type="scientific">Cryobacterium breve</name>
    <dbReference type="NCBI Taxonomy" id="1259258"/>
    <lineage>
        <taxon>Bacteria</taxon>
        <taxon>Bacillati</taxon>
        <taxon>Actinomycetota</taxon>
        <taxon>Actinomycetes</taxon>
        <taxon>Micrococcales</taxon>
        <taxon>Microbacteriaceae</taxon>
        <taxon>Cryobacterium</taxon>
    </lineage>
</organism>
<keyword evidence="3" id="KW-1185">Reference proteome</keyword>
<dbReference type="InterPro" id="IPR006311">
    <property type="entry name" value="TAT_signal"/>
</dbReference>
<gene>
    <name evidence="2" type="ORF">KIV56_11715</name>
</gene>
<protein>
    <submittedName>
        <fullName evidence="2">Uncharacterized protein</fullName>
    </submittedName>
</protein>
<dbReference type="PROSITE" id="PS51318">
    <property type="entry name" value="TAT"/>
    <property type="match status" value="1"/>
</dbReference>
<dbReference type="EMBL" id="CP075584">
    <property type="protein sequence ID" value="WBM79152.1"/>
    <property type="molecule type" value="Genomic_DNA"/>
</dbReference>
<feature type="signal peptide" evidence="1">
    <location>
        <begin position="1"/>
        <end position="30"/>
    </location>
</feature>
<feature type="chain" id="PRO_5047273510" evidence="1">
    <location>
        <begin position="31"/>
        <end position="227"/>
    </location>
</feature>
<evidence type="ECO:0000313" key="2">
    <source>
        <dbReference type="EMBL" id="WBM79152.1"/>
    </source>
</evidence>
<proteinExistence type="predicted"/>
<accession>A0ABY7NAY2</accession>
<evidence type="ECO:0000256" key="1">
    <source>
        <dbReference type="SAM" id="SignalP"/>
    </source>
</evidence>